<comment type="subcellular location">
    <subcellularLocation>
        <location evidence="2">Membrane</location>
        <topology evidence="2">Single-pass membrane protein</topology>
    </subcellularLocation>
</comment>
<evidence type="ECO:0000256" key="1">
    <source>
        <dbReference type="ARBA" id="ARBA00001971"/>
    </source>
</evidence>
<dbReference type="Proteomes" id="UP000015453">
    <property type="component" value="Unassembled WGS sequence"/>
</dbReference>
<evidence type="ECO:0000256" key="3">
    <source>
        <dbReference type="ARBA" id="ARBA00010617"/>
    </source>
</evidence>
<dbReference type="PROSITE" id="PS00086">
    <property type="entry name" value="CYTOCHROME_P450"/>
    <property type="match status" value="1"/>
</dbReference>
<dbReference type="GO" id="GO:0004497">
    <property type="term" value="F:monooxygenase activity"/>
    <property type="evidence" value="ECO:0007669"/>
    <property type="project" value="UniProtKB-KW"/>
</dbReference>
<reference evidence="11 12" key="1">
    <citation type="journal article" date="2013" name="BMC Genomics">
        <title>The miniature genome of a carnivorous plant Genlisea aurea contains a low number of genes and short non-coding sequences.</title>
        <authorList>
            <person name="Leushkin E.V."/>
            <person name="Sutormin R.A."/>
            <person name="Nabieva E.R."/>
            <person name="Penin A.A."/>
            <person name="Kondrashov A.S."/>
            <person name="Logacheva M.D."/>
        </authorList>
    </citation>
    <scope>NUCLEOTIDE SEQUENCE [LARGE SCALE GENOMIC DNA]</scope>
</reference>
<dbReference type="PANTHER" id="PTHR47944:SF19">
    <property type="entry name" value="CYTOCHROME P450 77A4"/>
    <property type="match status" value="1"/>
</dbReference>
<comment type="similarity">
    <text evidence="3 10">Belongs to the cytochrome P450 family.</text>
</comment>
<evidence type="ECO:0000256" key="4">
    <source>
        <dbReference type="ARBA" id="ARBA00022617"/>
    </source>
</evidence>
<dbReference type="SUPFAM" id="SSF48264">
    <property type="entry name" value="Cytochrome P450"/>
    <property type="match status" value="1"/>
</dbReference>
<evidence type="ECO:0000256" key="2">
    <source>
        <dbReference type="ARBA" id="ARBA00004167"/>
    </source>
</evidence>
<evidence type="ECO:0000256" key="6">
    <source>
        <dbReference type="ARBA" id="ARBA00023002"/>
    </source>
</evidence>
<keyword evidence="5 9" id="KW-0479">Metal-binding</keyword>
<dbReference type="CDD" id="cd11075">
    <property type="entry name" value="CYP77_89"/>
    <property type="match status" value="1"/>
</dbReference>
<evidence type="ECO:0000313" key="11">
    <source>
        <dbReference type="EMBL" id="EPS68900.1"/>
    </source>
</evidence>
<evidence type="ECO:0000256" key="5">
    <source>
        <dbReference type="ARBA" id="ARBA00022723"/>
    </source>
</evidence>
<proteinExistence type="inferred from homology"/>
<dbReference type="PRINTS" id="PR00463">
    <property type="entry name" value="EP450I"/>
</dbReference>
<evidence type="ECO:0000256" key="9">
    <source>
        <dbReference type="PIRSR" id="PIRSR602401-1"/>
    </source>
</evidence>
<dbReference type="Pfam" id="PF00067">
    <property type="entry name" value="p450"/>
    <property type="match status" value="1"/>
</dbReference>
<organism evidence="11 12">
    <name type="scientific">Genlisea aurea</name>
    <dbReference type="NCBI Taxonomy" id="192259"/>
    <lineage>
        <taxon>Eukaryota</taxon>
        <taxon>Viridiplantae</taxon>
        <taxon>Streptophyta</taxon>
        <taxon>Embryophyta</taxon>
        <taxon>Tracheophyta</taxon>
        <taxon>Spermatophyta</taxon>
        <taxon>Magnoliopsida</taxon>
        <taxon>eudicotyledons</taxon>
        <taxon>Gunneridae</taxon>
        <taxon>Pentapetalae</taxon>
        <taxon>asterids</taxon>
        <taxon>lamiids</taxon>
        <taxon>Lamiales</taxon>
        <taxon>Lentibulariaceae</taxon>
        <taxon>Genlisea</taxon>
    </lineage>
</organism>
<dbReference type="PRINTS" id="PR00385">
    <property type="entry name" value="P450"/>
</dbReference>
<evidence type="ECO:0000256" key="7">
    <source>
        <dbReference type="ARBA" id="ARBA00023004"/>
    </source>
</evidence>
<evidence type="ECO:0000256" key="10">
    <source>
        <dbReference type="RuleBase" id="RU000461"/>
    </source>
</evidence>
<comment type="cofactor">
    <cofactor evidence="1 9">
        <name>heme</name>
        <dbReference type="ChEBI" id="CHEBI:30413"/>
    </cofactor>
</comment>
<evidence type="ECO:0000313" key="12">
    <source>
        <dbReference type="Proteomes" id="UP000015453"/>
    </source>
</evidence>
<keyword evidence="12" id="KW-1185">Reference proteome</keyword>
<name>S8CQA3_9LAMI</name>
<keyword evidence="6 10" id="KW-0560">Oxidoreductase</keyword>
<accession>S8CQA3</accession>
<dbReference type="GO" id="GO:0005506">
    <property type="term" value="F:iron ion binding"/>
    <property type="evidence" value="ECO:0007669"/>
    <property type="project" value="InterPro"/>
</dbReference>
<dbReference type="PANTHER" id="PTHR47944">
    <property type="entry name" value="CYTOCHROME P450 98A9"/>
    <property type="match status" value="1"/>
</dbReference>
<dbReference type="InterPro" id="IPR017972">
    <property type="entry name" value="Cyt_P450_CS"/>
</dbReference>
<keyword evidence="7 9" id="KW-0408">Iron</keyword>
<evidence type="ECO:0000256" key="8">
    <source>
        <dbReference type="ARBA" id="ARBA00023033"/>
    </source>
</evidence>
<dbReference type="GO" id="GO:0016705">
    <property type="term" value="F:oxidoreductase activity, acting on paired donors, with incorporation or reduction of molecular oxygen"/>
    <property type="evidence" value="ECO:0007669"/>
    <property type="project" value="InterPro"/>
</dbReference>
<dbReference type="OrthoDB" id="1470350at2759"/>
<keyword evidence="4 9" id="KW-0349">Heme</keyword>
<dbReference type="AlphaFoldDB" id="S8CQA3"/>
<keyword evidence="8 10" id="KW-0503">Monooxygenase</keyword>
<feature type="non-terminal residue" evidence="11">
    <location>
        <position position="504"/>
    </location>
</feature>
<dbReference type="GO" id="GO:0020037">
    <property type="term" value="F:heme binding"/>
    <property type="evidence" value="ECO:0007669"/>
    <property type="project" value="InterPro"/>
</dbReference>
<gene>
    <name evidence="11" type="ORF">M569_05868</name>
</gene>
<dbReference type="InterPro" id="IPR001128">
    <property type="entry name" value="Cyt_P450"/>
</dbReference>
<protein>
    <recommendedName>
        <fullName evidence="13">Cytochrome P450</fullName>
    </recommendedName>
</protein>
<dbReference type="FunFam" id="1.10.630.10:FF:000012">
    <property type="entry name" value="Cytochrome P450 family protein"/>
    <property type="match status" value="1"/>
</dbReference>
<dbReference type="GO" id="GO:0016020">
    <property type="term" value="C:membrane"/>
    <property type="evidence" value="ECO:0007669"/>
    <property type="project" value="UniProtKB-SubCell"/>
</dbReference>
<dbReference type="InterPro" id="IPR002401">
    <property type="entry name" value="Cyt_P450_E_grp-I"/>
</dbReference>
<dbReference type="EMBL" id="AUSU01002383">
    <property type="protein sequence ID" value="EPS68900.1"/>
    <property type="molecule type" value="Genomic_DNA"/>
</dbReference>
<evidence type="ECO:0008006" key="13">
    <source>
        <dbReference type="Google" id="ProtNLM"/>
    </source>
</evidence>
<feature type="binding site" description="axial binding residue" evidence="9">
    <location>
        <position position="449"/>
    </location>
    <ligand>
        <name>heme</name>
        <dbReference type="ChEBI" id="CHEBI:30413"/>
    </ligand>
    <ligandPart>
        <name>Fe</name>
        <dbReference type="ChEBI" id="CHEBI:18248"/>
    </ligandPart>
</feature>
<comment type="caution">
    <text evidence="11">The sequence shown here is derived from an EMBL/GenBank/DDBJ whole genome shotgun (WGS) entry which is preliminary data.</text>
</comment>
<dbReference type="Gene3D" id="1.10.630.10">
    <property type="entry name" value="Cytochrome P450"/>
    <property type="match status" value="1"/>
</dbReference>
<dbReference type="InterPro" id="IPR036396">
    <property type="entry name" value="Cyt_P450_sf"/>
</dbReference>
<sequence>MELLNAALLISSAAVFAVLWWVGKKPRKNLPPGPPGWPIVGNLFQIILQGRHFVFYARELREKYGPIFTLKMGQRTLVVVSSSELMHEALVQRGALFASRPPESPIRLIFSSGKCTINSAEYGPVWRSLRRNFVSELLTPARIRQCGWIRKWAVENHMERVEKEGAAVGFVGVMSNCRLTICSILICLCFGVKISEEDIKVLEAVLKDVVLMTMPKLPDFMPVLTPFFRRHVAAAKELRRRQLDCLVPLLRKRKDFVDGVGAREEMASPLGAAYIDSLFGLQVPGRGKLGEEEMVSLCSEAINGGTDTSAATLEWALFHLVQNQDIQEKLFGEIVSVAGKNNDGVITETEVERMPYLEAVVKETLRKHPPIYFLLSHAATQEMELGGYTIPADVNVEFYTGGISEDPEMWDNPTEFRPERFLTGDGVEVDITGMRGVRMLPFGAGRRICPAWTLGVLHVNLLLAKMVQAFKWLPSPEYPPSAAEIFAGTVVMKNSLRAIILPRS</sequence>